<protein>
    <submittedName>
        <fullName evidence="1">Uncharacterized protein</fullName>
    </submittedName>
</protein>
<reference evidence="1" key="1">
    <citation type="submission" date="2018-02" db="EMBL/GenBank/DDBJ databases">
        <title>Rhizophora mucronata_Transcriptome.</title>
        <authorList>
            <person name="Meera S.P."/>
            <person name="Sreeshan A."/>
            <person name="Augustine A."/>
        </authorList>
    </citation>
    <scope>NUCLEOTIDE SEQUENCE</scope>
    <source>
        <tissue evidence="1">Leaf</tissue>
    </source>
</reference>
<proteinExistence type="predicted"/>
<dbReference type="AlphaFoldDB" id="A0A2P2PXP7"/>
<dbReference type="EMBL" id="GGEC01078981">
    <property type="protein sequence ID" value="MBX59465.1"/>
    <property type="molecule type" value="Transcribed_RNA"/>
</dbReference>
<evidence type="ECO:0000313" key="1">
    <source>
        <dbReference type="EMBL" id="MBX59465.1"/>
    </source>
</evidence>
<accession>A0A2P2PXP7</accession>
<name>A0A2P2PXP7_RHIMU</name>
<organism evidence="1">
    <name type="scientific">Rhizophora mucronata</name>
    <name type="common">Asiatic mangrove</name>
    <dbReference type="NCBI Taxonomy" id="61149"/>
    <lineage>
        <taxon>Eukaryota</taxon>
        <taxon>Viridiplantae</taxon>
        <taxon>Streptophyta</taxon>
        <taxon>Embryophyta</taxon>
        <taxon>Tracheophyta</taxon>
        <taxon>Spermatophyta</taxon>
        <taxon>Magnoliopsida</taxon>
        <taxon>eudicotyledons</taxon>
        <taxon>Gunneridae</taxon>
        <taxon>Pentapetalae</taxon>
        <taxon>rosids</taxon>
        <taxon>fabids</taxon>
        <taxon>Malpighiales</taxon>
        <taxon>Rhizophoraceae</taxon>
        <taxon>Rhizophora</taxon>
    </lineage>
</organism>
<sequence>MRDYSVVKNAPGTCLVAWARQGTA</sequence>